<evidence type="ECO:0000256" key="7">
    <source>
        <dbReference type="ARBA" id="ARBA00023136"/>
    </source>
</evidence>
<evidence type="ECO:0000256" key="1">
    <source>
        <dbReference type="ARBA" id="ARBA00004651"/>
    </source>
</evidence>
<dbReference type="Proteomes" id="UP000051497">
    <property type="component" value="Unassembled WGS sequence"/>
</dbReference>
<keyword evidence="4" id="KW-1003">Cell membrane</keyword>
<keyword evidence="11" id="KW-1185">Reference proteome</keyword>
<feature type="transmembrane region" description="Helical" evidence="8">
    <location>
        <begin position="156"/>
        <end position="177"/>
    </location>
</feature>
<dbReference type="PANTHER" id="PTHR21716:SF53">
    <property type="entry name" value="PERMEASE PERM-RELATED"/>
    <property type="match status" value="1"/>
</dbReference>
<dbReference type="AlphaFoldDB" id="A0A0Q9YNH0"/>
<evidence type="ECO:0000256" key="8">
    <source>
        <dbReference type="SAM" id="Phobius"/>
    </source>
</evidence>
<evidence type="ECO:0000256" key="3">
    <source>
        <dbReference type="ARBA" id="ARBA00022448"/>
    </source>
</evidence>
<gene>
    <name evidence="9" type="ORF">HT99x_00752</name>
    <name evidence="10" type="ORF">HT99x_013585</name>
</gene>
<dbReference type="GO" id="GO:0055085">
    <property type="term" value="P:transmembrane transport"/>
    <property type="evidence" value="ECO:0007669"/>
    <property type="project" value="TreeGrafter"/>
</dbReference>
<feature type="transmembrane region" description="Helical" evidence="8">
    <location>
        <begin position="240"/>
        <end position="270"/>
    </location>
</feature>
<comment type="similarity">
    <text evidence="2">Belongs to the autoinducer-2 exporter (AI-2E) (TC 2.A.86) family.</text>
</comment>
<feature type="transmembrane region" description="Helical" evidence="8">
    <location>
        <begin position="12"/>
        <end position="32"/>
    </location>
</feature>
<reference evidence="10" key="2">
    <citation type="journal article" date="2016" name="Genome Announc.">
        <title>Draft Genome Sequences of Two Novel Amoeba-Resistant Intranuclear Bacteria, 'Candidatus Berkiella cookevillensis' and 'Candidatus Berkiella aquae'.</title>
        <authorList>
            <person name="Mehari Y.T."/>
            <person name="Arivett B.A."/>
            <person name="Farone A.L."/>
            <person name="Gunderson J.H."/>
            <person name="Farone M.B."/>
        </authorList>
    </citation>
    <scope>NUCLEOTIDE SEQUENCE</scope>
    <source>
        <strain evidence="10">HT99</strain>
    </source>
</reference>
<protein>
    <submittedName>
        <fullName evidence="10">AI-2E family transporter</fullName>
    </submittedName>
    <submittedName>
        <fullName evidence="9">Pheromone autoinducer 2 transporter</fullName>
    </submittedName>
</protein>
<dbReference type="Pfam" id="PF01594">
    <property type="entry name" value="AI-2E_transport"/>
    <property type="match status" value="1"/>
</dbReference>
<feature type="transmembrane region" description="Helical" evidence="8">
    <location>
        <begin position="217"/>
        <end position="234"/>
    </location>
</feature>
<evidence type="ECO:0000313" key="10">
    <source>
        <dbReference type="EMBL" id="MCS5712468.1"/>
    </source>
</evidence>
<accession>A0A0Q9YNH0</accession>
<proteinExistence type="inferred from homology"/>
<keyword evidence="6 8" id="KW-1133">Transmembrane helix</keyword>
<keyword evidence="5 8" id="KW-0812">Transmembrane</keyword>
<dbReference type="PANTHER" id="PTHR21716">
    <property type="entry name" value="TRANSMEMBRANE PROTEIN"/>
    <property type="match status" value="1"/>
</dbReference>
<dbReference type="GO" id="GO:0005886">
    <property type="term" value="C:plasma membrane"/>
    <property type="evidence" value="ECO:0007669"/>
    <property type="project" value="UniProtKB-SubCell"/>
</dbReference>
<evidence type="ECO:0000256" key="6">
    <source>
        <dbReference type="ARBA" id="ARBA00022989"/>
    </source>
</evidence>
<reference evidence="10" key="3">
    <citation type="submission" date="2021-06" db="EMBL/GenBank/DDBJ databases">
        <title>Genomic Description and Analysis of Intracellular Bacteria, Candidatus Berkiella cookevillensis and Candidatus Berkiella aquae.</title>
        <authorList>
            <person name="Kidane D.T."/>
            <person name="Mehari Y.T."/>
            <person name="Rice F.C."/>
            <person name="Arivett B.A."/>
            <person name="Farone A.L."/>
            <person name="Berk S.G."/>
            <person name="Farone M.B."/>
        </authorList>
    </citation>
    <scope>NUCLEOTIDE SEQUENCE</scope>
    <source>
        <strain evidence="10">HT99</strain>
    </source>
</reference>
<reference evidence="9" key="1">
    <citation type="submission" date="2015-09" db="EMBL/GenBank/DDBJ databases">
        <title>Draft Genome Sequences of Two Novel Amoeba-resistant Intranuclear Bacteria, Candidatus Berkiella cookevillensis and Candidatus Berkiella aquae.</title>
        <authorList>
            <person name="Mehari Y.T."/>
            <person name="Arivett B.A."/>
            <person name="Farone A.L."/>
            <person name="Gunderson J.H."/>
            <person name="Farone M.B."/>
        </authorList>
    </citation>
    <scope>NUCLEOTIDE SEQUENCE [LARGE SCALE GENOMIC DNA]</scope>
    <source>
        <strain evidence="9">HT99</strain>
    </source>
</reference>
<dbReference type="EMBL" id="LKAJ02000001">
    <property type="protein sequence ID" value="MCS5712468.1"/>
    <property type="molecule type" value="Genomic_DNA"/>
</dbReference>
<evidence type="ECO:0000256" key="5">
    <source>
        <dbReference type="ARBA" id="ARBA00022692"/>
    </source>
</evidence>
<feature type="transmembrane region" description="Helical" evidence="8">
    <location>
        <begin position="282"/>
        <end position="305"/>
    </location>
</feature>
<dbReference type="EMBL" id="LKAJ01000002">
    <property type="protein sequence ID" value="KRG22331.1"/>
    <property type="molecule type" value="Genomic_DNA"/>
</dbReference>
<comment type="caution">
    <text evidence="9">The sequence shown here is derived from an EMBL/GenBank/DDBJ whole genome shotgun (WGS) entry which is preliminary data.</text>
</comment>
<dbReference type="STRING" id="295108.HT99x_00752"/>
<feature type="transmembrane region" description="Helical" evidence="8">
    <location>
        <begin position="311"/>
        <end position="338"/>
    </location>
</feature>
<evidence type="ECO:0000256" key="2">
    <source>
        <dbReference type="ARBA" id="ARBA00009773"/>
    </source>
</evidence>
<dbReference type="PATRIC" id="fig|1590043.3.peg.751"/>
<evidence type="ECO:0000313" key="11">
    <source>
        <dbReference type="Proteomes" id="UP000051497"/>
    </source>
</evidence>
<comment type="subcellular location">
    <subcellularLocation>
        <location evidence="1">Cell membrane</location>
        <topology evidence="1">Multi-pass membrane protein</topology>
    </subcellularLocation>
</comment>
<evidence type="ECO:0000256" key="4">
    <source>
        <dbReference type="ARBA" id="ARBA00022475"/>
    </source>
</evidence>
<dbReference type="InterPro" id="IPR002549">
    <property type="entry name" value="AI-2E-like"/>
</dbReference>
<keyword evidence="7 8" id="KW-0472">Membrane</keyword>
<sequence length="350" mass="39282">MISSVRSFGRRYFSDPQAILLLSLLLVGSFLLLCMGQILAPVFASIIIAYLLHWITDILIAKGMPRLIAVLLVYSAFLGFFLTGILILWPLVWQQLLRLIQELPSMITRVQQFIYLLPAEFPQYVTKETVDDWLLTFSLQVKQNVKTFVALSLTSIPSVISLIVYVVLVPLLVFFFLKDYQTILQWAGNFLPQNRQLLSQVWNEVDRQMGNYIRGKAAEVIIVGLSTYLAFYIFDMRYAVLLSVLVGLSVLIPYVGAAVVTIPVVFVAFFQWGLGKDFAYLLLVYGVIQAIDGSVLVPLLFSGAVSLHPVAIILAILIFGGWWGFWGLFFAIPLAILVKAVLTAWPRAPI</sequence>
<keyword evidence="3" id="KW-0813">Transport</keyword>
<evidence type="ECO:0000313" key="9">
    <source>
        <dbReference type="EMBL" id="KRG22331.1"/>
    </source>
</evidence>
<feature type="transmembrane region" description="Helical" evidence="8">
    <location>
        <begin position="67"/>
        <end position="89"/>
    </location>
</feature>
<dbReference type="RefSeq" id="WP_075065386.1">
    <property type="nucleotide sequence ID" value="NZ_LKAJ02000001.1"/>
</dbReference>
<name>A0A0Q9YNH0_9GAMM</name>
<organism evidence="9">
    <name type="scientific">Candidatus Berkiella aquae</name>
    <dbReference type="NCBI Taxonomy" id="295108"/>
    <lineage>
        <taxon>Bacteria</taxon>
        <taxon>Pseudomonadati</taxon>
        <taxon>Pseudomonadota</taxon>
        <taxon>Gammaproteobacteria</taxon>
        <taxon>Candidatus Berkiellales</taxon>
        <taxon>Candidatus Berkiellaceae</taxon>
        <taxon>Candidatus Berkiella</taxon>
    </lineage>
</organism>